<evidence type="ECO:0000256" key="5">
    <source>
        <dbReference type="ARBA" id="ARBA00022723"/>
    </source>
</evidence>
<proteinExistence type="inferred from homology"/>
<organism evidence="12 13">
    <name type="scientific">Neolentinus lepideus HHB14362 ss-1</name>
    <dbReference type="NCBI Taxonomy" id="1314782"/>
    <lineage>
        <taxon>Eukaryota</taxon>
        <taxon>Fungi</taxon>
        <taxon>Dikarya</taxon>
        <taxon>Basidiomycota</taxon>
        <taxon>Agaricomycotina</taxon>
        <taxon>Agaricomycetes</taxon>
        <taxon>Gloeophyllales</taxon>
        <taxon>Gloeophyllaceae</taxon>
        <taxon>Neolentinus</taxon>
    </lineage>
</organism>
<evidence type="ECO:0000256" key="7">
    <source>
        <dbReference type="ARBA" id="ARBA00023004"/>
    </source>
</evidence>
<dbReference type="GO" id="GO:0005506">
    <property type="term" value="F:iron ion binding"/>
    <property type="evidence" value="ECO:0007669"/>
    <property type="project" value="InterPro"/>
</dbReference>
<evidence type="ECO:0000313" key="12">
    <source>
        <dbReference type="EMBL" id="KZT20503.1"/>
    </source>
</evidence>
<evidence type="ECO:0000313" key="13">
    <source>
        <dbReference type="Proteomes" id="UP000076761"/>
    </source>
</evidence>
<dbReference type="STRING" id="1314782.A0A165P4E6"/>
<dbReference type="InterPro" id="IPR036396">
    <property type="entry name" value="Cyt_P450_sf"/>
</dbReference>
<reference evidence="12 13" key="1">
    <citation type="journal article" date="2016" name="Mol. Biol. Evol.">
        <title>Comparative Genomics of Early-Diverging Mushroom-Forming Fungi Provides Insights into the Origins of Lignocellulose Decay Capabilities.</title>
        <authorList>
            <person name="Nagy L.G."/>
            <person name="Riley R."/>
            <person name="Tritt A."/>
            <person name="Adam C."/>
            <person name="Daum C."/>
            <person name="Floudas D."/>
            <person name="Sun H."/>
            <person name="Yadav J.S."/>
            <person name="Pangilinan J."/>
            <person name="Larsson K.H."/>
            <person name="Matsuura K."/>
            <person name="Barry K."/>
            <person name="Labutti K."/>
            <person name="Kuo R."/>
            <person name="Ohm R.A."/>
            <person name="Bhattacharya S.S."/>
            <person name="Shirouzu T."/>
            <person name="Yoshinaga Y."/>
            <person name="Martin F.M."/>
            <person name="Grigoriev I.V."/>
            <person name="Hibbett D.S."/>
        </authorList>
    </citation>
    <scope>NUCLEOTIDE SEQUENCE [LARGE SCALE GENOMIC DNA]</scope>
    <source>
        <strain evidence="12 13">HHB14362 ss-1</strain>
    </source>
</reference>
<evidence type="ECO:0000256" key="3">
    <source>
        <dbReference type="ARBA" id="ARBA00010617"/>
    </source>
</evidence>
<gene>
    <name evidence="12" type="ORF">NEOLEDRAFT_840816</name>
</gene>
<evidence type="ECO:0000256" key="1">
    <source>
        <dbReference type="ARBA" id="ARBA00001971"/>
    </source>
</evidence>
<sequence length="520" mass="59246">MDLLSTSSIAQNTPVHLGILILGGVICLSALYRRDCTQRRCLPPGPKGLPFLGNIFDLPIHESWKSFYQWREKWGDIIYLRTLRQDLVILNALDIARDMLDRRSHVYSDRPRIPMADLVGWNRLLALTPYGTRLRTYRKLLYRVVGTRENIQRLLPAAEIEAACFLKRLLKEPANLRWHIQKTTASFILEISNSYTSADQDDEVLQDIDDATKHLSLLLTPGKFWVNEFPILRYVPEWMPFAKFKRTAREWRTTLDRMIQKPWDYTAEQSMYGTTRASLTTDALQSRVFTEDDIKFAAASLFSGGSDTSASTIHAFFLAMTLYPNIQKAVQLEIDRVVGPDRLPTYADRDKLPYLEAVIKEVLRCFPAAPLGAPHRLMEDDEYKGYVIPKGCTVIPNIWAFLHDPTRYSNPTKFEPRRFLPLDGTPPEEDPNTICFGFGRRACPGAILAEYLLYIRCAATLAVFDICQIHENGKFIEPFYCSTVGAISHPMPFQYVIRPRSARAEALVLGLDDETGAGVS</sequence>
<keyword evidence="11" id="KW-1133">Transmembrane helix</keyword>
<evidence type="ECO:0000256" key="9">
    <source>
        <dbReference type="PIRSR" id="PIRSR602401-1"/>
    </source>
</evidence>
<keyword evidence="13" id="KW-1185">Reference proteome</keyword>
<accession>A0A165P4E6</accession>
<keyword evidence="11" id="KW-0812">Transmembrane</keyword>
<keyword evidence="7 9" id="KW-0408">Iron</keyword>
<dbReference type="CDD" id="cd11065">
    <property type="entry name" value="CYP64-like"/>
    <property type="match status" value="1"/>
</dbReference>
<evidence type="ECO:0000256" key="4">
    <source>
        <dbReference type="ARBA" id="ARBA00022617"/>
    </source>
</evidence>
<dbReference type="PROSITE" id="PS00086">
    <property type="entry name" value="CYTOCHROME_P450"/>
    <property type="match status" value="1"/>
</dbReference>
<dbReference type="Gene3D" id="1.10.630.10">
    <property type="entry name" value="Cytochrome P450"/>
    <property type="match status" value="1"/>
</dbReference>
<keyword evidence="6 10" id="KW-0560">Oxidoreductase</keyword>
<keyword evidence="8 10" id="KW-0503">Monooxygenase</keyword>
<dbReference type="InterPro" id="IPR002401">
    <property type="entry name" value="Cyt_P450_E_grp-I"/>
</dbReference>
<dbReference type="AlphaFoldDB" id="A0A165P4E6"/>
<comment type="pathway">
    <text evidence="2">Secondary metabolite biosynthesis.</text>
</comment>
<comment type="cofactor">
    <cofactor evidence="1 9">
        <name>heme</name>
        <dbReference type="ChEBI" id="CHEBI:30413"/>
    </cofactor>
</comment>
<dbReference type="InterPro" id="IPR017972">
    <property type="entry name" value="Cyt_P450_CS"/>
</dbReference>
<keyword evidence="11" id="KW-0472">Membrane</keyword>
<dbReference type="EMBL" id="KV425619">
    <property type="protein sequence ID" value="KZT20503.1"/>
    <property type="molecule type" value="Genomic_DNA"/>
</dbReference>
<dbReference type="PRINTS" id="PR00385">
    <property type="entry name" value="P450"/>
</dbReference>
<dbReference type="InterPro" id="IPR050364">
    <property type="entry name" value="Cytochrome_P450_fung"/>
</dbReference>
<dbReference type="InParanoid" id="A0A165P4E6"/>
<evidence type="ECO:0000256" key="8">
    <source>
        <dbReference type="ARBA" id="ARBA00023033"/>
    </source>
</evidence>
<keyword evidence="5 9" id="KW-0479">Metal-binding</keyword>
<dbReference type="GO" id="GO:0016705">
    <property type="term" value="F:oxidoreductase activity, acting on paired donors, with incorporation or reduction of molecular oxygen"/>
    <property type="evidence" value="ECO:0007669"/>
    <property type="project" value="InterPro"/>
</dbReference>
<evidence type="ECO:0000256" key="11">
    <source>
        <dbReference type="SAM" id="Phobius"/>
    </source>
</evidence>
<dbReference type="GO" id="GO:0004497">
    <property type="term" value="F:monooxygenase activity"/>
    <property type="evidence" value="ECO:0007669"/>
    <property type="project" value="UniProtKB-KW"/>
</dbReference>
<feature type="transmembrane region" description="Helical" evidence="11">
    <location>
        <begin position="15"/>
        <end position="32"/>
    </location>
</feature>
<comment type="similarity">
    <text evidence="3 10">Belongs to the cytochrome P450 family.</text>
</comment>
<dbReference type="PRINTS" id="PR00463">
    <property type="entry name" value="EP450I"/>
</dbReference>
<dbReference type="SUPFAM" id="SSF48264">
    <property type="entry name" value="Cytochrome P450"/>
    <property type="match status" value="1"/>
</dbReference>
<dbReference type="Pfam" id="PF00067">
    <property type="entry name" value="p450"/>
    <property type="match status" value="1"/>
</dbReference>
<evidence type="ECO:0000256" key="2">
    <source>
        <dbReference type="ARBA" id="ARBA00005179"/>
    </source>
</evidence>
<dbReference type="Proteomes" id="UP000076761">
    <property type="component" value="Unassembled WGS sequence"/>
</dbReference>
<dbReference type="PANTHER" id="PTHR46300:SF7">
    <property type="entry name" value="P450, PUTATIVE (EUROFUNG)-RELATED"/>
    <property type="match status" value="1"/>
</dbReference>
<dbReference type="PANTHER" id="PTHR46300">
    <property type="entry name" value="P450, PUTATIVE (EUROFUNG)-RELATED-RELATED"/>
    <property type="match status" value="1"/>
</dbReference>
<evidence type="ECO:0000256" key="6">
    <source>
        <dbReference type="ARBA" id="ARBA00023002"/>
    </source>
</evidence>
<dbReference type="OrthoDB" id="2789670at2759"/>
<evidence type="ECO:0000256" key="10">
    <source>
        <dbReference type="RuleBase" id="RU000461"/>
    </source>
</evidence>
<feature type="binding site" description="axial binding residue" evidence="9">
    <location>
        <position position="443"/>
    </location>
    <ligand>
        <name>heme</name>
        <dbReference type="ChEBI" id="CHEBI:30413"/>
    </ligand>
    <ligandPart>
        <name>Fe</name>
        <dbReference type="ChEBI" id="CHEBI:18248"/>
    </ligandPart>
</feature>
<name>A0A165P4E6_9AGAM</name>
<keyword evidence="4 9" id="KW-0349">Heme</keyword>
<dbReference type="InterPro" id="IPR001128">
    <property type="entry name" value="Cyt_P450"/>
</dbReference>
<dbReference type="GO" id="GO:0020037">
    <property type="term" value="F:heme binding"/>
    <property type="evidence" value="ECO:0007669"/>
    <property type="project" value="InterPro"/>
</dbReference>
<protein>
    <submittedName>
        <fullName evidence="12">Cytochrome P450</fullName>
    </submittedName>
</protein>